<dbReference type="EMBL" id="LQXD01000159">
    <property type="protein sequence ID" value="OIJ08747.1"/>
    <property type="molecule type" value="Genomic_DNA"/>
</dbReference>
<protein>
    <submittedName>
        <fullName evidence="1">Uncharacterized protein</fullName>
    </submittedName>
</protein>
<dbReference type="NCBIfam" id="NF040878">
    <property type="entry name" value="SE1561_fam"/>
    <property type="match status" value="1"/>
</dbReference>
<dbReference type="Proteomes" id="UP000180175">
    <property type="component" value="Chromosome"/>
</dbReference>
<evidence type="ECO:0000313" key="3">
    <source>
        <dbReference type="Proteomes" id="UP000180175"/>
    </source>
</evidence>
<sequence length="63" mass="7381">MGNSISDQKEQLNFLYGKMELLMTMLDSIEPEAAGVEEIDRIIEMLDEIENKCKRFRNDLKED</sequence>
<name>A0A1S2LAF7_9BACI</name>
<dbReference type="KEGG" id="aia:AWH56_010485"/>
<dbReference type="AlphaFoldDB" id="A0A1S2LAF7"/>
<dbReference type="EMBL" id="CP063356">
    <property type="protein sequence ID" value="QOY37950.1"/>
    <property type="molecule type" value="Genomic_DNA"/>
</dbReference>
<dbReference type="OrthoDB" id="2990422at2"/>
<reference evidence="2" key="4">
    <citation type="submission" date="2020-10" db="EMBL/GenBank/DDBJ databases">
        <authorList>
            <person name="Bassil N.M."/>
            <person name="Lloyd J.R."/>
        </authorList>
    </citation>
    <scope>NUCLEOTIDE SEQUENCE</scope>
    <source>
        <strain evidence="2">NB2006</strain>
    </source>
</reference>
<dbReference type="InterPro" id="IPR047670">
    <property type="entry name" value="YfjT-like"/>
</dbReference>
<evidence type="ECO:0000313" key="1">
    <source>
        <dbReference type="EMBL" id="OIJ08747.1"/>
    </source>
</evidence>
<organism evidence="1 3">
    <name type="scientific">Anaerobacillus isosaccharinicus</name>
    <dbReference type="NCBI Taxonomy" id="1532552"/>
    <lineage>
        <taxon>Bacteria</taxon>
        <taxon>Bacillati</taxon>
        <taxon>Bacillota</taxon>
        <taxon>Bacilli</taxon>
        <taxon>Bacillales</taxon>
        <taxon>Bacillaceae</taxon>
        <taxon>Anaerobacillus</taxon>
    </lineage>
</organism>
<accession>A0A1S2LAF7</accession>
<proteinExistence type="predicted"/>
<reference evidence="2 3" key="3">
    <citation type="journal article" date="2019" name="Int. J. Syst. Evol. Microbiol.">
        <title>Anaerobacillus isosaccharinicus sp. nov., an alkaliphilic bacterium which degrades isosaccharinic acid.</title>
        <authorList>
            <person name="Bassil N.M."/>
            <person name="Lloyd J.R."/>
        </authorList>
    </citation>
    <scope>NUCLEOTIDE SEQUENCE [LARGE SCALE GENOMIC DNA]</scope>
    <source>
        <strain evidence="2 3">NB2006</strain>
    </source>
</reference>
<gene>
    <name evidence="2" type="ORF">AWH56_010485</name>
    <name evidence="1" type="ORF">AWH56_18680</name>
</gene>
<reference evidence="1 3" key="1">
    <citation type="submission" date="2016-10" db="EMBL/GenBank/DDBJ databases">
        <title>Draft genome sequences of four alkaliphilic bacteria belonging to the Anaerobacillus genus.</title>
        <authorList>
            <person name="Bassil N.M."/>
            <person name="Lloyd J.R."/>
        </authorList>
    </citation>
    <scope>NUCLEOTIDE SEQUENCE [LARGE SCALE GENOMIC DNA]</scope>
    <source>
        <strain evidence="1 3">NB2006</strain>
    </source>
</reference>
<reference evidence="2 3" key="2">
    <citation type="journal article" date="2017" name="Genome Announc.">
        <title>Draft Genome Sequences of Four Alkaliphilic Bacteria Belonging to the Anaerobacillus Genus.</title>
        <authorList>
            <person name="Bassil N.M."/>
            <person name="Lloyd J.R."/>
        </authorList>
    </citation>
    <scope>NUCLEOTIDE SEQUENCE [LARGE SCALE GENOMIC DNA]</scope>
    <source>
        <strain evidence="2 3">NB2006</strain>
    </source>
</reference>
<evidence type="ECO:0000313" key="2">
    <source>
        <dbReference type="EMBL" id="QOY37950.1"/>
    </source>
</evidence>
<dbReference type="RefSeq" id="WP_071318475.1">
    <property type="nucleotide sequence ID" value="NZ_CP063356.2"/>
</dbReference>
<keyword evidence="3" id="KW-1185">Reference proteome</keyword>